<evidence type="ECO:0008006" key="2">
    <source>
        <dbReference type="Google" id="ProtNLM"/>
    </source>
</evidence>
<feature type="non-terminal residue" evidence="1">
    <location>
        <position position="103"/>
    </location>
</feature>
<reference evidence="1" key="1">
    <citation type="submission" date="2018-05" db="EMBL/GenBank/DDBJ databases">
        <authorList>
            <person name="Lanie J.A."/>
            <person name="Ng W.-L."/>
            <person name="Kazmierczak K.M."/>
            <person name="Andrzejewski T.M."/>
            <person name="Davidsen T.M."/>
            <person name="Wayne K.J."/>
            <person name="Tettelin H."/>
            <person name="Glass J.I."/>
            <person name="Rusch D."/>
            <person name="Podicherti R."/>
            <person name="Tsui H.-C.T."/>
            <person name="Winkler M.E."/>
        </authorList>
    </citation>
    <scope>NUCLEOTIDE SEQUENCE</scope>
</reference>
<protein>
    <recommendedName>
        <fullName evidence="2">DUF2794 domain-containing protein</fullName>
    </recommendedName>
</protein>
<evidence type="ECO:0000313" key="1">
    <source>
        <dbReference type="EMBL" id="SVD50934.1"/>
    </source>
</evidence>
<accession>A0A382VWT3</accession>
<organism evidence="1">
    <name type="scientific">marine metagenome</name>
    <dbReference type="NCBI Taxonomy" id="408172"/>
    <lineage>
        <taxon>unclassified sequences</taxon>
        <taxon>metagenomes</taxon>
        <taxon>ecological metagenomes</taxon>
    </lineage>
</organism>
<proteinExistence type="predicted"/>
<name>A0A382VWT3_9ZZZZ</name>
<gene>
    <name evidence="1" type="ORF">METZ01_LOCUS403788</name>
</gene>
<dbReference type="Pfam" id="PF10984">
    <property type="entry name" value="DUF2794"/>
    <property type="match status" value="1"/>
</dbReference>
<dbReference type="InterPro" id="IPR021252">
    <property type="entry name" value="DUF2794"/>
</dbReference>
<sequence length="103" mass="11944">MGEVILLSSCRRRYRVVYFCRGELQQLLRLFSRHVECGEWLDYSIDTDESAAVFCVYRRAHDAPLYEIHKIGPEGHCSTHFMTIAGGSIIKRSQSLDSLLRMF</sequence>
<dbReference type="EMBL" id="UINC01155210">
    <property type="protein sequence ID" value="SVD50934.1"/>
    <property type="molecule type" value="Genomic_DNA"/>
</dbReference>
<dbReference type="AlphaFoldDB" id="A0A382VWT3"/>